<feature type="region of interest" description="Disordered" evidence="2">
    <location>
        <begin position="1270"/>
        <end position="1289"/>
    </location>
</feature>
<feature type="domain" description="Hydantoinase/oxoprolinase N-terminal" evidence="5">
    <location>
        <begin position="10"/>
        <end position="216"/>
    </location>
</feature>
<evidence type="ECO:0008006" key="9">
    <source>
        <dbReference type="Google" id="ProtNLM"/>
    </source>
</evidence>
<proteinExistence type="inferred from homology"/>
<dbReference type="Pfam" id="PF01968">
    <property type="entry name" value="Hydantoinase_A"/>
    <property type="match status" value="1"/>
</dbReference>
<dbReference type="PANTHER" id="PTHR11365">
    <property type="entry name" value="5-OXOPROLINASE RELATED"/>
    <property type="match status" value="1"/>
</dbReference>
<dbReference type="RefSeq" id="XP_017559995.1">
    <property type="nucleotide sequence ID" value="XM_017704506.2"/>
</dbReference>
<dbReference type="GO" id="GO:0006749">
    <property type="term" value="P:glutathione metabolic process"/>
    <property type="evidence" value="ECO:0007669"/>
    <property type="project" value="TreeGrafter"/>
</dbReference>
<dbReference type="GO" id="GO:0017168">
    <property type="term" value="F:5-oxoprolinase (ATP-hydrolyzing) activity"/>
    <property type="evidence" value="ECO:0007669"/>
    <property type="project" value="TreeGrafter"/>
</dbReference>
<evidence type="ECO:0000259" key="4">
    <source>
        <dbReference type="Pfam" id="PF02538"/>
    </source>
</evidence>
<dbReference type="RefSeq" id="XP_017559994.1">
    <property type="nucleotide sequence ID" value="XM_017704505.2"/>
</dbReference>
<evidence type="ECO:0000259" key="3">
    <source>
        <dbReference type="Pfam" id="PF01968"/>
    </source>
</evidence>
<reference evidence="7" key="2">
    <citation type="submission" date="2025-08" db="UniProtKB">
        <authorList>
            <consortium name="Ensembl"/>
        </authorList>
    </citation>
    <scope>IDENTIFICATION</scope>
</reference>
<gene>
    <name evidence="7" type="primary">OPLAH</name>
</gene>
<dbReference type="InterPro" id="IPR008040">
    <property type="entry name" value="Hydant_A_N"/>
</dbReference>
<protein>
    <recommendedName>
        <fullName evidence="9">5-oxoprolinase, ATP-hydrolysing</fullName>
    </recommendedName>
</protein>
<evidence type="ECO:0000256" key="1">
    <source>
        <dbReference type="ARBA" id="ARBA00010403"/>
    </source>
</evidence>
<feature type="domain" description="Hydantoinase B/oxoprolinase" evidence="4">
    <location>
        <begin position="757"/>
        <end position="1277"/>
    </location>
</feature>
<feature type="domain" description="Acetophenone carboxylase-like C-terminal" evidence="6">
    <location>
        <begin position="566"/>
        <end position="733"/>
    </location>
</feature>
<dbReference type="PANTHER" id="PTHR11365:SF2">
    <property type="entry name" value="5-OXOPROLINASE"/>
    <property type="match status" value="1"/>
</dbReference>
<feature type="compositionally biased region" description="Polar residues" evidence="2">
    <location>
        <begin position="447"/>
        <end position="461"/>
    </location>
</feature>
<keyword evidence="8" id="KW-1185">Reference proteome</keyword>
<evidence type="ECO:0000313" key="7">
    <source>
        <dbReference type="Ensembl" id="ENSPNAP00000074028.1"/>
    </source>
</evidence>
<evidence type="ECO:0000313" key="8">
    <source>
        <dbReference type="Proteomes" id="UP001501920"/>
    </source>
</evidence>
<dbReference type="GO" id="GO:0005829">
    <property type="term" value="C:cytosol"/>
    <property type="evidence" value="ECO:0007669"/>
    <property type="project" value="TreeGrafter"/>
</dbReference>
<accession>A0AAR2LBQ7</accession>
<dbReference type="CTD" id="26873"/>
<dbReference type="Pfam" id="PF02538">
    <property type="entry name" value="Hydantoinase_B"/>
    <property type="match status" value="1"/>
</dbReference>
<comment type="similarity">
    <text evidence="1">Belongs to the oxoprolinase family.</text>
</comment>
<dbReference type="Pfam" id="PF05378">
    <property type="entry name" value="Hydant_A_N"/>
    <property type="match status" value="1"/>
</dbReference>
<name>A0AAR2LBQ7_PYGNA</name>
<dbReference type="InterPro" id="IPR003692">
    <property type="entry name" value="Hydantoinase_B"/>
</dbReference>
<dbReference type="InterPro" id="IPR002821">
    <property type="entry name" value="Hydantoinase_A"/>
</dbReference>
<dbReference type="Ensembl" id="ENSPNAT00000057249.1">
    <property type="protein sequence ID" value="ENSPNAP00000074028.1"/>
    <property type="gene ID" value="ENSPNAG00000012172.2"/>
</dbReference>
<evidence type="ECO:0000256" key="2">
    <source>
        <dbReference type="SAM" id="MobiDB-lite"/>
    </source>
</evidence>
<feature type="domain" description="Hydantoinase A/oxoprolinase" evidence="3">
    <location>
        <begin position="236"/>
        <end position="552"/>
    </location>
</feature>
<organism evidence="7 8">
    <name type="scientific">Pygocentrus nattereri</name>
    <name type="common">Red-bellied piranha</name>
    <dbReference type="NCBI Taxonomy" id="42514"/>
    <lineage>
        <taxon>Eukaryota</taxon>
        <taxon>Metazoa</taxon>
        <taxon>Chordata</taxon>
        <taxon>Craniata</taxon>
        <taxon>Vertebrata</taxon>
        <taxon>Euteleostomi</taxon>
        <taxon>Actinopterygii</taxon>
        <taxon>Neopterygii</taxon>
        <taxon>Teleostei</taxon>
        <taxon>Ostariophysi</taxon>
        <taxon>Characiformes</taxon>
        <taxon>Characoidei</taxon>
        <taxon>Pygocentrus</taxon>
    </lineage>
</organism>
<evidence type="ECO:0000259" key="5">
    <source>
        <dbReference type="Pfam" id="PF05378"/>
    </source>
</evidence>
<sequence length="1315" mass="142756">MAETRGKFDFAIDRGGTFTDVFARLPDGRERVLKLLSHDPQNYRDAPTEGIRRILEQETGLSFPRDQPLDSSLIGWIRMGTTVATNALLERQGERTALLVTRGFKDLLHIGTQARPNLFDLEVRMPEVLYEEVVEVDERVVLRQDGCQLPRKEPKRIVTGSTGDSLEVWQELDLQRVERDLKAVLSRGITSLAVLLLHSYIWPAHEKAVGSLARKLGFTQVSLSSEVMPMIRAVPRGYTVCADAYLTPKIHQYLNGFTRGFKGALKDVDVLFMQSDGGLTPMEQFSGSRAILSGPAGGVVGYAVTSYNSSENKPVIGFDMGGTSTDVSRYAGQYEHVFEATTAGVTLQAPQLDINTVAAGGGSRLFFRSGMFVVGPESAGAHPGPACYRKGGPLTVTDANLALGRLLPDFFPHIFGPGENEPLSTEETMRQFQQLTHHINHFLSTNQSQHNANGAGQSNSDGPKGCESEMSVEEVAMGFIKVANETMCRPIRALTQAKGHDTSQHVLACFGGAGGQHACAIARALGMKTVFTHKYSGVLSAYGLALADVVEEVQEPCSLQYNEDSYSELDHRIQELTQRCHGTLHQRGFSSSQISTAVFLHMRYEGTDCALMVNTSDYPAHAQSCQSGDFRTAFTKRYMKEFGFTIADRPIMVDDIRVRGSGRSGIKSVTMAMEGHRSPAPTKITKCYFEEGYLDTSVYMWEDLSCGYSIEGPAIIIDKNSTILVEPGCSAQLTSSGDVCIAVGTDSQCVLGTELNTVQLSIFSHRFMSIAEQMGRVLQRTSISTNIKERLDFSCAVFGPDGGLVSNAPHIPVHLGAMQETVQYQLKAIGSSLKEGDVILSNHPCAGGSHLPDLTVITPVFWHGVNGPVFFVASRGHHADIGGITPGSMPPHSTSLQQEGAVFTSFKLVTEGVFQEKAVTEALLDPAQYPGCSGTRNLHDNLSDLRAQVAANQRGSQLVGELIDCYGLAVVQAYMGYIQSNAELAVRDMLKEFARRQQQQTGSLEVEAEDQMDDGTPIRLKVQINEEEGSAVFDFSGSGTEVWGNCNAPRAITLSALIYCLRCMVGQDIPLNQGCLTPIKVIIPPGSILQPSQNAAVVGGNVLTSQRVVDVIFRAFEVCAASQGCMNNVSFGSDKSGYYETVAGGAGAGPGWSGRSGVHSHMTNTRITDPEILEKRYPVILQQFSLRPGSGGRGRYHGGDGVIRKLLFRSKVVLSVLTERRSTRPYGLHGGQSGSAGLNLLHRADGKVLNLGAKTTVGLEPGDMFCLHTPGGGGYGREEEEDEDDNRSLSKRQCLNEAFAERGSVFEYRRTQESV</sequence>
<dbReference type="Proteomes" id="UP001501920">
    <property type="component" value="Chromosome 13"/>
</dbReference>
<feature type="region of interest" description="Disordered" evidence="2">
    <location>
        <begin position="447"/>
        <end position="468"/>
    </location>
</feature>
<evidence type="ECO:0000259" key="6">
    <source>
        <dbReference type="Pfam" id="PF19278"/>
    </source>
</evidence>
<reference evidence="7" key="3">
    <citation type="submission" date="2025-09" db="UniProtKB">
        <authorList>
            <consortium name="Ensembl"/>
        </authorList>
    </citation>
    <scope>IDENTIFICATION</scope>
</reference>
<reference evidence="7 8" key="1">
    <citation type="submission" date="2020-10" db="EMBL/GenBank/DDBJ databases">
        <title>Pygocentrus nattereri (red-bellied piranha) genome, fPygNat1, primary haplotype.</title>
        <authorList>
            <person name="Myers G."/>
            <person name="Meyer A."/>
            <person name="Karagic N."/>
            <person name="Pippel M."/>
            <person name="Winkler S."/>
            <person name="Tracey A."/>
            <person name="Wood J."/>
            <person name="Formenti G."/>
            <person name="Howe K."/>
            <person name="Fedrigo O."/>
            <person name="Jarvis E.D."/>
        </authorList>
    </citation>
    <scope>NUCLEOTIDE SEQUENCE [LARGE SCALE GENOMIC DNA]</scope>
</reference>
<dbReference type="GeneTree" id="ENSGT00390000013463"/>
<dbReference type="Pfam" id="PF19278">
    <property type="entry name" value="Hydant_A_C"/>
    <property type="match status" value="1"/>
</dbReference>
<dbReference type="InterPro" id="IPR045079">
    <property type="entry name" value="Oxoprolinase-like"/>
</dbReference>
<dbReference type="GeneID" id="108431399"/>
<dbReference type="InterPro" id="IPR049517">
    <property type="entry name" value="ACX-like_C"/>
</dbReference>